<gene>
    <name evidence="3" type="ORF">WJX75_009280</name>
</gene>
<sequence length="170" mass="19100">MEIETYTAAFNQSDWRDQARKARFKDPIQGGLEAVRMWGQQCDLLLSDKPLIGRLKDFGADVLFGDWAYYCTPALSEMLKIPRVTVSNIPILDPVHTTWDRSTGRRMHAANILAYTPQVGTGFPSAMTFAQRVENVVTYAVASLIDWVAFHRRASLLVLSHSNTGTSCIY</sequence>
<evidence type="ECO:0008006" key="5">
    <source>
        <dbReference type="Google" id="ProtNLM"/>
    </source>
</evidence>
<evidence type="ECO:0000313" key="3">
    <source>
        <dbReference type="EMBL" id="KAK9916963.1"/>
    </source>
</evidence>
<keyword evidence="4" id="KW-1185">Reference proteome</keyword>
<dbReference type="Pfam" id="PF00201">
    <property type="entry name" value="UDPGT"/>
    <property type="match status" value="1"/>
</dbReference>
<comment type="caution">
    <text evidence="3">The sequence shown here is derived from an EMBL/GenBank/DDBJ whole genome shotgun (WGS) entry which is preliminary data.</text>
</comment>
<keyword evidence="2" id="KW-0808">Transferase</keyword>
<dbReference type="PANTHER" id="PTHR48043">
    <property type="entry name" value="EG:EG0003.4 PROTEIN-RELATED"/>
    <property type="match status" value="1"/>
</dbReference>
<protein>
    <recommendedName>
        <fullName evidence="5">UDP-Glycosyltransferase/glycogen phosphorylase</fullName>
    </recommendedName>
</protein>
<evidence type="ECO:0000313" key="4">
    <source>
        <dbReference type="Proteomes" id="UP001491310"/>
    </source>
</evidence>
<dbReference type="Proteomes" id="UP001491310">
    <property type="component" value="Unassembled WGS sequence"/>
</dbReference>
<organism evidence="3 4">
    <name type="scientific">Coccomyxa subellipsoidea</name>
    <dbReference type="NCBI Taxonomy" id="248742"/>
    <lineage>
        <taxon>Eukaryota</taxon>
        <taxon>Viridiplantae</taxon>
        <taxon>Chlorophyta</taxon>
        <taxon>core chlorophytes</taxon>
        <taxon>Trebouxiophyceae</taxon>
        <taxon>Trebouxiophyceae incertae sedis</taxon>
        <taxon>Coccomyxaceae</taxon>
        <taxon>Coccomyxa</taxon>
    </lineage>
</organism>
<proteinExistence type="predicted"/>
<accession>A0ABR2YYI7</accession>
<evidence type="ECO:0000256" key="2">
    <source>
        <dbReference type="ARBA" id="ARBA00022679"/>
    </source>
</evidence>
<evidence type="ECO:0000256" key="1">
    <source>
        <dbReference type="ARBA" id="ARBA00022676"/>
    </source>
</evidence>
<name>A0ABR2YYI7_9CHLO</name>
<dbReference type="InterPro" id="IPR002213">
    <property type="entry name" value="UDP_glucos_trans"/>
</dbReference>
<dbReference type="PANTHER" id="PTHR48043:SF145">
    <property type="entry name" value="FI06409P-RELATED"/>
    <property type="match status" value="1"/>
</dbReference>
<dbReference type="EMBL" id="JALJOT010000003">
    <property type="protein sequence ID" value="KAK9916963.1"/>
    <property type="molecule type" value="Genomic_DNA"/>
</dbReference>
<keyword evidence="1" id="KW-0328">Glycosyltransferase</keyword>
<dbReference type="SUPFAM" id="SSF53756">
    <property type="entry name" value="UDP-Glycosyltransferase/glycogen phosphorylase"/>
    <property type="match status" value="1"/>
</dbReference>
<reference evidence="3 4" key="1">
    <citation type="journal article" date="2024" name="Nat. Commun.">
        <title>Phylogenomics reveals the evolutionary origins of lichenization in chlorophyte algae.</title>
        <authorList>
            <person name="Puginier C."/>
            <person name="Libourel C."/>
            <person name="Otte J."/>
            <person name="Skaloud P."/>
            <person name="Haon M."/>
            <person name="Grisel S."/>
            <person name="Petersen M."/>
            <person name="Berrin J.G."/>
            <person name="Delaux P.M."/>
            <person name="Dal Grande F."/>
            <person name="Keller J."/>
        </authorList>
    </citation>
    <scope>NUCLEOTIDE SEQUENCE [LARGE SCALE GENOMIC DNA]</scope>
    <source>
        <strain evidence="3 4">SAG 216-7</strain>
    </source>
</reference>
<dbReference type="InterPro" id="IPR050271">
    <property type="entry name" value="UDP-glycosyltransferase"/>
</dbReference>